<sequence length="57" mass="6149">MVGSTACCRTRGPLPHRRFGCTNLSEFDRRKTAELAATLADPDVGTSALDTLRGLIE</sequence>
<accession>A0ABW0PV24</accession>
<protein>
    <submittedName>
        <fullName evidence="1">Uncharacterized protein</fullName>
    </submittedName>
</protein>
<dbReference type="EMBL" id="JBHSML010000003">
    <property type="protein sequence ID" value="MFC5515963.1"/>
    <property type="molecule type" value="Genomic_DNA"/>
</dbReference>
<reference evidence="2" key="1">
    <citation type="journal article" date="2019" name="Int. J. Syst. Evol. Microbiol.">
        <title>The Global Catalogue of Microorganisms (GCM) 10K type strain sequencing project: providing services to taxonomists for standard genome sequencing and annotation.</title>
        <authorList>
            <consortium name="The Broad Institute Genomics Platform"/>
            <consortium name="The Broad Institute Genome Sequencing Center for Infectious Disease"/>
            <person name="Wu L."/>
            <person name="Ma J."/>
        </authorList>
    </citation>
    <scope>NUCLEOTIDE SEQUENCE [LARGE SCALE GENOMIC DNA]</scope>
    <source>
        <strain evidence="2">KACC 12633</strain>
    </source>
</reference>
<proteinExistence type="predicted"/>
<keyword evidence="2" id="KW-1185">Reference proteome</keyword>
<organism evidence="1 2">
    <name type="scientific">Kaistia terrae</name>
    <dbReference type="NCBI Taxonomy" id="537017"/>
    <lineage>
        <taxon>Bacteria</taxon>
        <taxon>Pseudomonadati</taxon>
        <taxon>Pseudomonadota</taxon>
        <taxon>Alphaproteobacteria</taxon>
        <taxon>Hyphomicrobiales</taxon>
        <taxon>Kaistiaceae</taxon>
        <taxon>Kaistia</taxon>
    </lineage>
</organism>
<gene>
    <name evidence="1" type="ORF">ACFPP9_09300</name>
</gene>
<name>A0ABW0PV24_9HYPH</name>
<dbReference type="RefSeq" id="WP_266341822.1">
    <property type="nucleotide sequence ID" value="NZ_JAPKNH010000001.1"/>
</dbReference>
<comment type="caution">
    <text evidence="1">The sequence shown here is derived from an EMBL/GenBank/DDBJ whole genome shotgun (WGS) entry which is preliminary data.</text>
</comment>
<evidence type="ECO:0000313" key="1">
    <source>
        <dbReference type="EMBL" id="MFC5515963.1"/>
    </source>
</evidence>
<evidence type="ECO:0000313" key="2">
    <source>
        <dbReference type="Proteomes" id="UP001596150"/>
    </source>
</evidence>
<dbReference type="Proteomes" id="UP001596150">
    <property type="component" value="Unassembled WGS sequence"/>
</dbReference>